<proteinExistence type="predicted"/>
<keyword evidence="1" id="KW-0732">Signal</keyword>
<dbReference type="EMBL" id="SZUA01000001">
    <property type="protein sequence ID" value="TKR33081.1"/>
    <property type="molecule type" value="Genomic_DNA"/>
</dbReference>
<dbReference type="AlphaFoldDB" id="A0A4U5JWN3"/>
<dbReference type="InterPro" id="IPR021381">
    <property type="entry name" value="DUF3011"/>
</dbReference>
<name>A0A4U5JWN3_9GAMM</name>
<gene>
    <name evidence="2" type="ORF">FCE95_01830</name>
</gene>
<dbReference type="Proteomes" id="UP000308707">
    <property type="component" value="Unassembled WGS sequence"/>
</dbReference>
<dbReference type="RefSeq" id="WP_137265291.1">
    <property type="nucleotide sequence ID" value="NZ_SZUA01000001.1"/>
</dbReference>
<reference evidence="2 3" key="1">
    <citation type="submission" date="2019-04" db="EMBL/GenBank/DDBJ databases">
        <title>Reference strain of H23.</title>
        <authorList>
            <person name="Luo X."/>
        </authorList>
    </citation>
    <scope>NUCLEOTIDE SEQUENCE [LARGE SCALE GENOMIC DNA]</scope>
    <source>
        <strain evidence="2 3">H23</strain>
    </source>
</reference>
<feature type="signal peptide" evidence="1">
    <location>
        <begin position="1"/>
        <end position="25"/>
    </location>
</feature>
<feature type="chain" id="PRO_5020783325" evidence="1">
    <location>
        <begin position="26"/>
        <end position="201"/>
    </location>
</feature>
<evidence type="ECO:0000313" key="3">
    <source>
        <dbReference type="Proteomes" id="UP000308707"/>
    </source>
</evidence>
<organism evidence="2 3">
    <name type="scientific">Luteimonas gilva</name>
    <dbReference type="NCBI Taxonomy" id="2572684"/>
    <lineage>
        <taxon>Bacteria</taxon>
        <taxon>Pseudomonadati</taxon>
        <taxon>Pseudomonadota</taxon>
        <taxon>Gammaproteobacteria</taxon>
        <taxon>Lysobacterales</taxon>
        <taxon>Lysobacteraceae</taxon>
        <taxon>Luteimonas</taxon>
    </lineage>
</organism>
<sequence>MNRIAYICALAAAAVGASYSPPSQAAQTVRCESPNGRYQTCAVDTRGGVRLTRQLSSQGCWENDTWGYDRNRIWVTNGCRAEFQVGDYQASADGSNNNGAVAGVAIAALIGAALLANKNKDRDRDRYDDRYDEGYYGGGSGNTFRCESTNGRQVYCRIPFRGHVEVDRQLSKSRCQYGVTWGVDGMRVWVNNGCRADFVVY</sequence>
<dbReference type="Pfam" id="PF11218">
    <property type="entry name" value="DUF3011"/>
    <property type="match status" value="1"/>
</dbReference>
<comment type="caution">
    <text evidence="2">The sequence shown here is derived from an EMBL/GenBank/DDBJ whole genome shotgun (WGS) entry which is preliminary data.</text>
</comment>
<dbReference type="OrthoDB" id="6052310at2"/>
<evidence type="ECO:0000313" key="2">
    <source>
        <dbReference type="EMBL" id="TKR33081.1"/>
    </source>
</evidence>
<keyword evidence="3" id="KW-1185">Reference proteome</keyword>
<protein>
    <submittedName>
        <fullName evidence="2">DUF3011 domain-containing protein</fullName>
    </submittedName>
</protein>
<evidence type="ECO:0000256" key="1">
    <source>
        <dbReference type="SAM" id="SignalP"/>
    </source>
</evidence>
<accession>A0A4U5JWN3</accession>